<name>A0ABS1HDP5_9BACT</name>
<feature type="signal peptide" evidence="1">
    <location>
        <begin position="1"/>
        <end position="19"/>
    </location>
</feature>
<proteinExistence type="predicted"/>
<sequence>MRKVFMIMVMVMTVMVAGAQEKESKGMWIGGGFGFEGGDYDGWNLSPQWGMMLNEKMGVGGNLIISDDDWMIEPYFRYYLGVTDNFKFFGDGALAFGGGDNYSAFRIQVRPGMQYWFNSKWSMAAATELFTYHNIDDDNDAFDETRTFLGVDATNLTLSVYFHF</sequence>
<keyword evidence="3" id="KW-1185">Reference proteome</keyword>
<comment type="caution">
    <text evidence="2">The sequence shown here is derived from an EMBL/GenBank/DDBJ whole genome shotgun (WGS) entry which is preliminary data.</text>
</comment>
<evidence type="ECO:0000313" key="3">
    <source>
        <dbReference type="Proteomes" id="UP000605676"/>
    </source>
</evidence>
<organism evidence="2 3">
    <name type="scientific">Carboxylicivirga marina</name>
    <dbReference type="NCBI Taxonomy" id="2800988"/>
    <lineage>
        <taxon>Bacteria</taxon>
        <taxon>Pseudomonadati</taxon>
        <taxon>Bacteroidota</taxon>
        <taxon>Bacteroidia</taxon>
        <taxon>Marinilabiliales</taxon>
        <taxon>Marinilabiliaceae</taxon>
        <taxon>Carboxylicivirga</taxon>
    </lineage>
</organism>
<dbReference type="SUPFAM" id="SSF56925">
    <property type="entry name" value="OMPA-like"/>
    <property type="match status" value="1"/>
</dbReference>
<keyword evidence="1" id="KW-0732">Signal</keyword>
<evidence type="ECO:0000256" key="1">
    <source>
        <dbReference type="SAM" id="SignalP"/>
    </source>
</evidence>
<dbReference type="InterPro" id="IPR011250">
    <property type="entry name" value="OMP/PagP_B-barrel"/>
</dbReference>
<dbReference type="EMBL" id="JAENRR010000001">
    <property type="protein sequence ID" value="MBK3515748.1"/>
    <property type="molecule type" value="Genomic_DNA"/>
</dbReference>
<accession>A0ABS1HDP5</accession>
<reference evidence="2 3" key="1">
    <citation type="submission" date="2021-01" db="EMBL/GenBank/DDBJ databases">
        <title>Carboxyliciviraga sp.nov., isolated from coastal sediments.</title>
        <authorList>
            <person name="Lu D."/>
            <person name="Zhang T."/>
        </authorList>
    </citation>
    <scope>NUCLEOTIDE SEQUENCE [LARGE SCALE GENOMIC DNA]</scope>
    <source>
        <strain evidence="2 3">N1Y132</strain>
    </source>
</reference>
<gene>
    <name evidence="2" type="ORF">JIV24_00250</name>
</gene>
<protein>
    <recommendedName>
        <fullName evidence="4">Outer membrane protein beta-barrel domain-containing protein</fullName>
    </recommendedName>
</protein>
<dbReference type="Proteomes" id="UP000605676">
    <property type="component" value="Unassembled WGS sequence"/>
</dbReference>
<dbReference type="RefSeq" id="WP_200462979.1">
    <property type="nucleotide sequence ID" value="NZ_JAENRR010000001.1"/>
</dbReference>
<evidence type="ECO:0008006" key="4">
    <source>
        <dbReference type="Google" id="ProtNLM"/>
    </source>
</evidence>
<evidence type="ECO:0000313" key="2">
    <source>
        <dbReference type="EMBL" id="MBK3515748.1"/>
    </source>
</evidence>
<feature type="chain" id="PRO_5046345491" description="Outer membrane protein beta-barrel domain-containing protein" evidence="1">
    <location>
        <begin position="20"/>
        <end position="164"/>
    </location>
</feature>